<dbReference type="EMBL" id="JAVRBK010000006">
    <property type="protein sequence ID" value="KAK5642381.1"/>
    <property type="molecule type" value="Genomic_DNA"/>
</dbReference>
<protein>
    <submittedName>
        <fullName evidence="2">Uncharacterized protein</fullName>
    </submittedName>
</protein>
<dbReference type="Proteomes" id="UP001329430">
    <property type="component" value="Chromosome 6"/>
</dbReference>
<evidence type="ECO:0000313" key="2">
    <source>
        <dbReference type="EMBL" id="KAK5642381.1"/>
    </source>
</evidence>
<keyword evidence="3" id="KW-1185">Reference proteome</keyword>
<accession>A0AAN7ZKX8</accession>
<keyword evidence="1" id="KW-0812">Transmembrane</keyword>
<reference evidence="2 3" key="1">
    <citation type="journal article" date="2024" name="Insects">
        <title>An Improved Chromosome-Level Genome Assembly of the Firefly Pyrocoelia pectoralis.</title>
        <authorList>
            <person name="Fu X."/>
            <person name="Meyer-Rochow V.B."/>
            <person name="Ballantyne L."/>
            <person name="Zhu X."/>
        </authorList>
    </citation>
    <scope>NUCLEOTIDE SEQUENCE [LARGE SCALE GENOMIC DNA]</scope>
    <source>
        <strain evidence="2">XCY_ONT2</strain>
    </source>
</reference>
<name>A0AAN7ZKX8_9COLE</name>
<keyword evidence="1" id="KW-0472">Membrane</keyword>
<proteinExistence type="predicted"/>
<organism evidence="2 3">
    <name type="scientific">Pyrocoelia pectoralis</name>
    <dbReference type="NCBI Taxonomy" id="417401"/>
    <lineage>
        <taxon>Eukaryota</taxon>
        <taxon>Metazoa</taxon>
        <taxon>Ecdysozoa</taxon>
        <taxon>Arthropoda</taxon>
        <taxon>Hexapoda</taxon>
        <taxon>Insecta</taxon>
        <taxon>Pterygota</taxon>
        <taxon>Neoptera</taxon>
        <taxon>Endopterygota</taxon>
        <taxon>Coleoptera</taxon>
        <taxon>Polyphaga</taxon>
        <taxon>Elateriformia</taxon>
        <taxon>Elateroidea</taxon>
        <taxon>Lampyridae</taxon>
        <taxon>Lampyrinae</taxon>
        <taxon>Pyrocoelia</taxon>
    </lineage>
</organism>
<evidence type="ECO:0000256" key="1">
    <source>
        <dbReference type="SAM" id="Phobius"/>
    </source>
</evidence>
<evidence type="ECO:0000313" key="3">
    <source>
        <dbReference type="Proteomes" id="UP001329430"/>
    </source>
</evidence>
<dbReference type="AlphaFoldDB" id="A0AAN7ZKX8"/>
<sequence length="259" mass="30132">MEVKEKQNRFLIKTELTNLNEEFLHFGYELYELKFAITGQPPKPPLLSRNLKYILISIFIVIFSICYQCEVFGSLFKQALGVRCIIPNNVFVWEATRPVSDCQYCINVTEPILLYNITREEFSKYAYTSKPVVIKKSFLHWPAVTVFSFKFFKNLYDSIDNAYRSVDEDCQFLHFRSNFISLRDVFAMSEARSNNSPGETSWYVGWGNCDPDVLKEMHKYYPKPHFLPADSEQSGTEFVFMGYDSGATLHVSMVRGRVV</sequence>
<keyword evidence="1" id="KW-1133">Transmembrane helix</keyword>
<feature type="transmembrane region" description="Helical" evidence="1">
    <location>
        <begin position="53"/>
        <end position="76"/>
    </location>
</feature>
<gene>
    <name evidence="2" type="ORF">RI129_008548</name>
</gene>
<comment type="caution">
    <text evidence="2">The sequence shown here is derived from an EMBL/GenBank/DDBJ whole genome shotgun (WGS) entry which is preliminary data.</text>
</comment>
<dbReference type="SUPFAM" id="SSF51197">
    <property type="entry name" value="Clavaminate synthase-like"/>
    <property type="match status" value="1"/>
</dbReference>
<dbReference type="Gene3D" id="2.60.120.650">
    <property type="entry name" value="Cupin"/>
    <property type="match status" value="1"/>
</dbReference>